<dbReference type="Proteomes" id="UP000714420">
    <property type="component" value="Unassembled WGS sequence"/>
</dbReference>
<dbReference type="EMBL" id="JABKKF010000002">
    <property type="protein sequence ID" value="NPD91338.1"/>
    <property type="molecule type" value="Genomic_DNA"/>
</dbReference>
<evidence type="ECO:0000313" key="1">
    <source>
        <dbReference type="EMBL" id="NPD91338.1"/>
    </source>
</evidence>
<protein>
    <submittedName>
        <fullName evidence="1">Uncharacterized protein</fullName>
    </submittedName>
</protein>
<gene>
    <name evidence="1" type="ORF">HPS56_03065</name>
</gene>
<accession>A0ABX2AJK7</accession>
<name>A0ABX2AJK7_9BACT</name>
<proteinExistence type="predicted"/>
<comment type="caution">
    <text evidence="1">The sequence shown here is derived from an EMBL/GenBank/DDBJ whole genome shotgun (WGS) entry which is preliminary data.</text>
</comment>
<keyword evidence="2" id="KW-1185">Reference proteome</keyword>
<reference evidence="1 2" key="1">
    <citation type="submission" date="2020-05" db="EMBL/GenBank/DDBJ databases">
        <title>Distinct polysaccharide utilization as determinants for interspecies competition between intestinal Prevotella spp.</title>
        <authorList>
            <person name="Galvez E.J.C."/>
            <person name="Iljazovic A."/>
            <person name="Strowig T."/>
        </authorList>
    </citation>
    <scope>NUCLEOTIDE SEQUENCE [LARGE SCALE GENOMIC DNA]</scope>
    <source>
        <strain evidence="1 2">PMUR</strain>
    </source>
</reference>
<organism evidence="1 2">
    <name type="scientific">Xylanibacter muris</name>
    <dbReference type="NCBI Taxonomy" id="2736290"/>
    <lineage>
        <taxon>Bacteria</taxon>
        <taxon>Pseudomonadati</taxon>
        <taxon>Bacteroidota</taxon>
        <taxon>Bacteroidia</taxon>
        <taxon>Bacteroidales</taxon>
        <taxon>Prevotellaceae</taxon>
        <taxon>Xylanibacter</taxon>
    </lineage>
</organism>
<evidence type="ECO:0000313" key="2">
    <source>
        <dbReference type="Proteomes" id="UP000714420"/>
    </source>
</evidence>
<sequence length="88" mass="10340">METFRPNTYHTLEDIQTKKEELHAQLQSKGEQIAVIWEELFVPKKTSTKGEFVTSIISNSITAFDAFMLVRKIMKQYGSIFSRKKKRR</sequence>
<dbReference type="RefSeq" id="WP_172273658.1">
    <property type="nucleotide sequence ID" value="NZ_CASGMU010000002.1"/>
</dbReference>